<accession>X0Y8I2</accession>
<comment type="caution">
    <text evidence="2">The sequence shown here is derived from an EMBL/GenBank/DDBJ whole genome shotgun (WGS) entry which is preliminary data.</text>
</comment>
<gene>
    <name evidence="2" type="ORF">S01H1_75900</name>
</gene>
<proteinExistence type="predicted"/>
<reference evidence="2" key="1">
    <citation type="journal article" date="2014" name="Front. Microbiol.">
        <title>High frequency of phylogenetically diverse reductive dehalogenase-homologous genes in deep subseafloor sedimentary metagenomes.</title>
        <authorList>
            <person name="Kawai M."/>
            <person name="Futagami T."/>
            <person name="Toyoda A."/>
            <person name="Takaki Y."/>
            <person name="Nishi S."/>
            <person name="Hori S."/>
            <person name="Arai W."/>
            <person name="Tsubouchi T."/>
            <person name="Morono Y."/>
            <person name="Uchiyama I."/>
            <person name="Ito T."/>
            <person name="Fujiyama A."/>
            <person name="Inagaki F."/>
            <person name="Takami H."/>
        </authorList>
    </citation>
    <scope>NUCLEOTIDE SEQUENCE</scope>
    <source>
        <strain evidence="2">Expedition CK06-06</strain>
    </source>
</reference>
<evidence type="ECO:0000259" key="1">
    <source>
        <dbReference type="Pfam" id="PF01883"/>
    </source>
</evidence>
<dbReference type="Gene3D" id="3.30.300.130">
    <property type="entry name" value="Fe-S cluster assembly (FSCA)"/>
    <property type="match status" value="1"/>
</dbReference>
<dbReference type="InterPro" id="IPR002744">
    <property type="entry name" value="MIP18-like"/>
</dbReference>
<dbReference type="PANTHER" id="PTHR42831">
    <property type="entry name" value="FE-S PROTEIN MATURATION AUXILIARY FACTOR YITW"/>
    <property type="match status" value="1"/>
</dbReference>
<organism evidence="2">
    <name type="scientific">marine sediment metagenome</name>
    <dbReference type="NCBI Taxonomy" id="412755"/>
    <lineage>
        <taxon>unclassified sequences</taxon>
        <taxon>metagenomes</taxon>
        <taxon>ecological metagenomes</taxon>
    </lineage>
</organism>
<dbReference type="Pfam" id="PF01883">
    <property type="entry name" value="FeS_assembly_P"/>
    <property type="match status" value="1"/>
</dbReference>
<evidence type="ECO:0000313" key="2">
    <source>
        <dbReference type="EMBL" id="GAG52169.1"/>
    </source>
</evidence>
<dbReference type="InterPro" id="IPR052339">
    <property type="entry name" value="Fe-S_Maturation_MIP18"/>
</dbReference>
<dbReference type="InterPro" id="IPR034904">
    <property type="entry name" value="FSCA_dom_sf"/>
</dbReference>
<protein>
    <recommendedName>
        <fullName evidence="1">MIP18 family-like domain-containing protein</fullName>
    </recommendedName>
</protein>
<sequence>MKRGEGKKSPTEEAVLAALSTVEDPELHRDIVSLGMIRDVQVSGGKVAFRFVLTTPACPIRNELQR</sequence>
<dbReference type="EMBL" id="BARS01050892">
    <property type="protein sequence ID" value="GAG52169.1"/>
    <property type="molecule type" value="Genomic_DNA"/>
</dbReference>
<feature type="domain" description="MIP18 family-like" evidence="1">
    <location>
        <begin position="12"/>
        <end position="62"/>
    </location>
</feature>
<dbReference type="PANTHER" id="PTHR42831:SF1">
    <property type="entry name" value="FE-S PROTEIN MATURATION AUXILIARY FACTOR YITW"/>
    <property type="match status" value="1"/>
</dbReference>
<dbReference type="SUPFAM" id="SSF117916">
    <property type="entry name" value="Fe-S cluster assembly (FSCA) domain-like"/>
    <property type="match status" value="1"/>
</dbReference>
<feature type="non-terminal residue" evidence="2">
    <location>
        <position position="66"/>
    </location>
</feature>
<dbReference type="AlphaFoldDB" id="X0Y8I2"/>
<name>X0Y8I2_9ZZZZ</name>